<dbReference type="AlphaFoldDB" id="A0AA36IV79"/>
<feature type="transmembrane region" description="Helical" evidence="3">
    <location>
        <begin position="305"/>
        <end position="325"/>
    </location>
</feature>
<evidence type="ECO:0000313" key="4">
    <source>
        <dbReference type="EMBL" id="CAJ1393526.1"/>
    </source>
</evidence>
<feature type="compositionally biased region" description="Acidic residues" evidence="2">
    <location>
        <begin position="407"/>
        <end position="416"/>
    </location>
</feature>
<gene>
    <name evidence="4" type="ORF">EVOR1521_LOCUS18374</name>
</gene>
<feature type="transmembrane region" description="Helical" evidence="3">
    <location>
        <begin position="91"/>
        <end position="115"/>
    </location>
</feature>
<dbReference type="EMBL" id="CAUJNA010002580">
    <property type="protein sequence ID" value="CAJ1393526.1"/>
    <property type="molecule type" value="Genomic_DNA"/>
</dbReference>
<name>A0AA36IV79_9DINO</name>
<feature type="coiled-coil region" evidence="1">
    <location>
        <begin position="556"/>
        <end position="583"/>
    </location>
</feature>
<keyword evidence="3" id="KW-0812">Transmembrane</keyword>
<feature type="transmembrane region" description="Helical" evidence="3">
    <location>
        <begin position="274"/>
        <end position="293"/>
    </location>
</feature>
<evidence type="ECO:0000313" key="5">
    <source>
        <dbReference type="Proteomes" id="UP001178507"/>
    </source>
</evidence>
<feature type="compositionally biased region" description="Basic and acidic residues" evidence="2">
    <location>
        <begin position="395"/>
        <end position="406"/>
    </location>
</feature>
<feature type="region of interest" description="Disordered" evidence="2">
    <location>
        <begin position="395"/>
        <end position="419"/>
    </location>
</feature>
<feature type="region of interest" description="Disordered" evidence="2">
    <location>
        <begin position="650"/>
        <end position="673"/>
    </location>
</feature>
<keyword evidence="3" id="KW-0472">Membrane</keyword>
<dbReference type="Proteomes" id="UP001178507">
    <property type="component" value="Unassembled WGS sequence"/>
</dbReference>
<accession>A0AA36IV79</accession>
<organism evidence="4 5">
    <name type="scientific">Effrenium voratum</name>
    <dbReference type="NCBI Taxonomy" id="2562239"/>
    <lineage>
        <taxon>Eukaryota</taxon>
        <taxon>Sar</taxon>
        <taxon>Alveolata</taxon>
        <taxon>Dinophyceae</taxon>
        <taxon>Suessiales</taxon>
        <taxon>Symbiodiniaceae</taxon>
        <taxon>Effrenium</taxon>
    </lineage>
</organism>
<comment type="caution">
    <text evidence="4">The sequence shown here is derived from an EMBL/GenBank/DDBJ whole genome shotgun (WGS) entry which is preliminary data.</text>
</comment>
<proteinExistence type="predicted"/>
<evidence type="ECO:0000256" key="3">
    <source>
        <dbReference type="SAM" id="Phobius"/>
    </source>
</evidence>
<reference evidence="4" key="1">
    <citation type="submission" date="2023-08" db="EMBL/GenBank/DDBJ databases">
        <authorList>
            <person name="Chen Y."/>
            <person name="Shah S."/>
            <person name="Dougan E. K."/>
            <person name="Thang M."/>
            <person name="Chan C."/>
        </authorList>
    </citation>
    <scope>NUCLEOTIDE SEQUENCE</scope>
</reference>
<feature type="transmembrane region" description="Helical" evidence="3">
    <location>
        <begin position="62"/>
        <end position="79"/>
    </location>
</feature>
<evidence type="ECO:0000256" key="1">
    <source>
        <dbReference type="SAM" id="Coils"/>
    </source>
</evidence>
<feature type="compositionally biased region" description="Polar residues" evidence="2">
    <location>
        <begin position="598"/>
        <end position="611"/>
    </location>
</feature>
<protein>
    <submittedName>
        <fullName evidence="4">Uncharacterized protein</fullName>
    </submittedName>
</protein>
<feature type="transmembrane region" description="Helical" evidence="3">
    <location>
        <begin position="337"/>
        <end position="359"/>
    </location>
</feature>
<sequence length="952" mass="105588">MEVLAAGVAGSLFGYNRENFFFDGEQRIKREYQGQTMRVKQFELFREDIRDLMDLTVSKMDNYLIVNTIQIGLVVVLFTEGRPEPGKAPPWLLFLWSASGVGSFMYITLCIWLAMHASICSHSFCVRMLTQLVRLPVPTKEQLDAARVLATDFEGKRVREMLRVPVVKQQLKKLAGMVDQVSEEADAPERADSNASLAGSDLASSAGAEETMMDADGRPVATDTLTHVKLYRRMQANWQAYDAYARVSMALGTNQFLQQLGYTCLIGFVSENNSVLPGMCSVAIFSTCSALLVRLDLYVSFRCLVLAFVLNTLPPLISGISLILVLEGKEKGRDAMILVGDSLVPAAIALHILWLVMLLNWTKGKIIHGIALPTTFRSVLYLDVFGWLSTTRETQDPPLERRRAEPNGDEEEEEEPSPAFELSVVREEEPAVCIPFAGGECRRSLRESLAHLCGEMNAELEHDIGCFEGNDVASLMEDYDKQTVAELRKKLDNYATRLREAGEASSVEEYQANVPVWVKLEWNPSGQAMSFYRRVRAADSSVVWTEPLPPDRVLELEDIRIRLEGLEQKMQMLIAEFSKEEAAPDSALLSVPDERTNSCRGGSASSTTSEVTEMWHTPEGPMDPAQESRYGGSEAVQLAEVTRQAFLRHPQAGDFHPHRERSNSSSRHQPGQLPWHTIQQGSLVLIAAWCAGFVWSILRLATSAVDILSPPPPHAPELEMISDGPWPRFFEPKGIACHPHGSQLRILIAEKHHVHALDSDDWKLKPSLEEAQCLSEEPRFHAAGLRGIALDCKGEACSKLLLGEGESVLRCEGNVSKLRFYGGPWQLAASGDSDWGIFGQRGAESPALLQQGEPGSFVPTMELGPHPAGDQQWMDSLQGGGLLALSREGVLHAWRPTSPSWLPSGWSYRLPEELGLRWLGLCAARDAFVLGKGRQGRFQLWRLKLPSSLGQG</sequence>
<keyword evidence="3" id="KW-1133">Transmembrane helix</keyword>
<keyword evidence="5" id="KW-1185">Reference proteome</keyword>
<feature type="region of interest" description="Disordered" evidence="2">
    <location>
        <begin position="584"/>
        <end position="633"/>
    </location>
</feature>
<keyword evidence="1" id="KW-0175">Coiled coil</keyword>
<evidence type="ECO:0000256" key="2">
    <source>
        <dbReference type="SAM" id="MobiDB-lite"/>
    </source>
</evidence>